<evidence type="ECO:0000256" key="8">
    <source>
        <dbReference type="ARBA" id="ARBA00022777"/>
    </source>
</evidence>
<evidence type="ECO:0000256" key="13">
    <source>
        <dbReference type="SAM" id="Phobius"/>
    </source>
</evidence>
<dbReference type="EMBL" id="JBHTAI010000016">
    <property type="protein sequence ID" value="MFC7151432.1"/>
    <property type="molecule type" value="Genomic_DNA"/>
</dbReference>
<comment type="subcellular location">
    <subcellularLocation>
        <location evidence="2">Cell membrane</location>
        <topology evidence="2">Multi-pass membrane protein</topology>
    </subcellularLocation>
</comment>
<evidence type="ECO:0000256" key="5">
    <source>
        <dbReference type="ARBA" id="ARBA00022553"/>
    </source>
</evidence>
<dbReference type="PANTHER" id="PTHR34220">
    <property type="entry name" value="SENSOR HISTIDINE KINASE YPDA"/>
    <property type="match status" value="1"/>
</dbReference>
<evidence type="ECO:0000313" key="17">
    <source>
        <dbReference type="Proteomes" id="UP001596378"/>
    </source>
</evidence>
<dbReference type="PROSITE" id="PS50885">
    <property type="entry name" value="HAMP"/>
    <property type="match status" value="1"/>
</dbReference>
<dbReference type="Pfam" id="PF00672">
    <property type="entry name" value="HAMP"/>
    <property type="match status" value="1"/>
</dbReference>
<evidence type="ECO:0000256" key="2">
    <source>
        <dbReference type="ARBA" id="ARBA00004651"/>
    </source>
</evidence>
<dbReference type="EC" id="2.7.13.3" evidence="3"/>
<protein>
    <recommendedName>
        <fullName evidence="3">histidine kinase</fullName>
        <ecNumber evidence="3">2.7.13.3</ecNumber>
    </recommendedName>
</protein>
<dbReference type="SUPFAM" id="SSF55874">
    <property type="entry name" value="ATPase domain of HSP90 chaperone/DNA topoisomerase II/histidine kinase"/>
    <property type="match status" value="1"/>
</dbReference>
<evidence type="ECO:0000256" key="7">
    <source>
        <dbReference type="ARBA" id="ARBA00022741"/>
    </source>
</evidence>
<keyword evidence="12" id="KW-0175">Coiled coil</keyword>
<keyword evidence="9" id="KW-0067">ATP-binding</keyword>
<feature type="domain" description="HAMP" evidence="15">
    <location>
        <begin position="189"/>
        <end position="241"/>
    </location>
</feature>
<comment type="catalytic activity">
    <reaction evidence="1">
        <text>ATP + protein L-histidine = ADP + protein N-phospho-L-histidine.</text>
        <dbReference type="EC" id="2.7.13.3"/>
    </reaction>
</comment>
<accession>A0ABW2FDW4</accession>
<keyword evidence="13" id="KW-0812">Transmembrane</keyword>
<dbReference type="CDD" id="cd18774">
    <property type="entry name" value="PDC2_HK_sensor"/>
    <property type="match status" value="1"/>
</dbReference>
<dbReference type="InterPro" id="IPR010559">
    <property type="entry name" value="Sig_transdc_His_kin_internal"/>
</dbReference>
<feature type="domain" description="Histidine kinase" evidence="14">
    <location>
        <begin position="348"/>
        <end position="461"/>
    </location>
</feature>
<proteinExistence type="predicted"/>
<dbReference type="SMART" id="SM00387">
    <property type="entry name" value="HATPase_c"/>
    <property type="match status" value="1"/>
</dbReference>
<dbReference type="RefSeq" id="WP_378044888.1">
    <property type="nucleotide sequence ID" value="NZ_JBHMDN010000006.1"/>
</dbReference>
<dbReference type="InterPro" id="IPR005467">
    <property type="entry name" value="His_kinase_dom"/>
</dbReference>
<evidence type="ECO:0000256" key="10">
    <source>
        <dbReference type="ARBA" id="ARBA00023012"/>
    </source>
</evidence>
<evidence type="ECO:0000256" key="3">
    <source>
        <dbReference type="ARBA" id="ARBA00012438"/>
    </source>
</evidence>
<keyword evidence="5" id="KW-0597">Phosphoprotein</keyword>
<dbReference type="Pfam" id="PF06580">
    <property type="entry name" value="His_kinase"/>
    <property type="match status" value="1"/>
</dbReference>
<dbReference type="Gene3D" id="1.10.287.130">
    <property type="match status" value="1"/>
</dbReference>
<dbReference type="Proteomes" id="UP001596378">
    <property type="component" value="Unassembled WGS sequence"/>
</dbReference>
<keyword evidence="6 16" id="KW-0808">Transferase</keyword>
<dbReference type="PROSITE" id="PS50109">
    <property type="entry name" value="HIS_KIN"/>
    <property type="match status" value="1"/>
</dbReference>
<gene>
    <name evidence="16" type="ORF">ACFQMJ_23080</name>
</gene>
<evidence type="ECO:0000256" key="6">
    <source>
        <dbReference type="ARBA" id="ARBA00022679"/>
    </source>
</evidence>
<feature type="coiled-coil region" evidence="12">
    <location>
        <begin position="236"/>
        <end position="263"/>
    </location>
</feature>
<keyword evidence="4" id="KW-1003">Cell membrane</keyword>
<sequence>MNAEAKHWFYTSGLYSKAQELYPRLIWKGAAKAKDFQGEAFQAEDESSSLLAAMRGVKAVSRMTQAGALVVNLKQQALAATYNKLAGEPGSEIFIYDPDGTVISDTDGTRLGQAVEADLLERIDDPFGSFTNGDRQVIYYRLGETGWTVVKLVPTSEFVKDIWQLRYTMIGILTVMLLAALAISYYWIRRITQPLWQLGRAMQEMERGNLGISLQSDDDNELGMLARGFNRMSQSMIGLIEDNRKAEEQKAQLEIRMLQSQIQPHFIYNTLNTIKWMAIVIKADNISQSLTTLANLLKPIFNRTELMWTFQEEVQYTDNYIKLMNMRYGQGIQVEWELPESVADYRVLRFILQPIVENAIVHGMEAHNYTGTIRIAAEEHNDDIRLVLSDTGTGIAERRLRQLKEILDSEQAGEQSDAHVGIGLQNVNKRLQLHFGSAYRLELESEPDRGTTVTLRFPKFGEME</sequence>
<feature type="transmembrane region" description="Helical" evidence="13">
    <location>
        <begin position="167"/>
        <end position="188"/>
    </location>
</feature>
<keyword evidence="17" id="KW-1185">Reference proteome</keyword>
<evidence type="ECO:0000259" key="15">
    <source>
        <dbReference type="PROSITE" id="PS50885"/>
    </source>
</evidence>
<dbReference type="CDD" id="cd06225">
    <property type="entry name" value="HAMP"/>
    <property type="match status" value="1"/>
</dbReference>
<dbReference type="InterPro" id="IPR003660">
    <property type="entry name" value="HAMP_dom"/>
</dbReference>
<evidence type="ECO:0000256" key="1">
    <source>
        <dbReference type="ARBA" id="ARBA00000085"/>
    </source>
</evidence>
<dbReference type="PANTHER" id="PTHR34220:SF7">
    <property type="entry name" value="SENSOR HISTIDINE KINASE YPDA"/>
    <property type="match status" value="1"/>
</dbReference>
<dbReference type="Pfam" id="PF02518">
    <property type="entry name" value="HATPase_c"/>
    <property type="match status" value="1"/>
</dbReference>
<evidence type="ECO:0000256" key="12">
    <source>
        <dbReference type="SAM" id="Coils"/>
    </source>
</evidence>
<dbReference type="InterPro" id="IPR003594">
    <property type="entry name" value="HATPase_dom"/>
</dbReference>
<keyword evidence="11 13" id="KW-0472">Membrane</keyword>
<dbReference type="Gene3D" id="3.30.565.10">
    <property type="entry name" value="Histidine kinase-like ATPase, C-terminal domain"/>
    <property type="match status" value="1"/>
</dbReference>
<dbReference type="PRINTS" id="PR00344">
    <property type="entry name" value="BCTRLSENSOR"/>
</dbReference>
<reference evidence="17" key="1">
    <citation type="journal article" date="2019" name="Int. J. Syst. Evol. Microbiol.">
        <title>The Global Catalogue of Microorganisms (GCM) 10K type strain sequencing project: providing services to taxonomists for standard genome sequencing and annotation.</title>
        <authorList>
            <consortium name="The Broad Institute Genomics Platform"/>
            <consortium name="The Broad Institute Genome Sequencing Center for Infectious Disease"/>
            <person name="Wu L."/>
            <person name="Ma J."/>
        </authorList>
    </citation>
    <scope>NUCLEOTIDE SEQUENCE [LARGE SCALE GENOMIC DNA]</scope>
    <source>
        <strain evidence="17">KCTC 12907</strain>
    </source>
</reference>
<dbReference type="GO" id="GO:0004673">
    <property type="term" value="F:protein histidine kinase activity"/>
    <property type="evidence" value="ECO:0007669"/>
    <property type="project" value="UniProtKB-EC"/>
</dbReference>
<dbReference type="SUPFAM" id="SSF158472">
    <property type="entry name" value="HAMP domain-like"/>
    <property type="match status" value="1"/>
</dbReference>
<dbReference type="SMART" id="SM00304">
    <property type="entry name" value="HAMP"/>
    <property type="match status" value="1"/>
</dbReference>
<dbReference type="InterPro" id="IPR036890">
    <property type="entry name" value="HATPase_C_sf"/>
</dbReference>
<evidence type="ECO:0000313" key="16">
    <source>
        <dbReference type="EMBL" id="MFC7151432.1"/>
    </source>
</evidence>
<comment type="caution">
    <text evidence="16">The sequence shown here is derived from an EMBL/GenBank/DDBJ whole genome shotgun (WGS) entry which is preliminary data.</text>
</comment>
<evidence type="ECO:0000256" key="11">
    <source>
        <dbReference type="ARBA" id="ARBA00023136"/>
    </source>
</evidence>
<evidence type="ECO:0000259" key="14">
    <source>
        <dbReference type="PROSITE" id="PS50109"/>
    </source>
</evidence>
<organism evidence="16 17">
    <name type="scientific">Cohnella cellulosilytica</name>
    <dbReference type="NCBI Taxonomy" id="986710"/>
    <lineage>
        <taxon>Bacteria</taxon>
        <taxon>Bacillati</taxon>
        <taxon>Bacillota</taxon>
        <taxon>Bacilli</taxon>
        <taxon>Bacillales</taxon>
        <taxon>Paenibacillaceae</taxon>
        <taxon>Cohnella</taxon>
    </lineage>
</organism>
<name>A0ABW2FDW4_9BACL</name>
<evidence type="ECO:0000256" key="9">
    <source>
        <dbReference type="ARBA" id="ARBA00022840"/>
    </source>
</evidence>
<keyword evidence="7" id="KW-0547">Nucleotide-binding</keyword>
<dbReference type="Gene3D" id="3.30.450.20">
    <property type="entry name" value="PAS domain"/>
    <property type="match status" value="1"/>
</dbReference>
<keyword evidence="13" id="KW-1133">Transmembrane helix</keyword>
<dbReference type="InterPro" id="IPR050640">
    <property type="entry name" value="Bact_2-comp_sensor_kinase"/>
</dbReference>
<evidence type="ECO:0000256" key="4">
    <source>
        <dbReference type="ARBA" id="ARBA00022475"/>
    </source>
</evidence>
<dbReference type="InterPro" id="IPR004358">
    <property type="entry name" value="Sig_transdc_His_kin-like_C"/>
</dbReference>
<keyword evidence="8 16" id="KW-0418">Kinase</keyword>
<keyword evidence="10" id="KW-0902">Two-component regulatory system</keyword>